<evidence type="ECO:0000313" key="1">
    <source>
        <dbReference type="EMBL" id="RRQ22026.1"/>
    </source>
</evidence>
<dbReference type="RefSeq" id="WP_125181368.1">
    <property type="nucleotide sequence ID" value="NZ_QZMU01000001.1"/>
</dbReference>
<reference evidence="1 2" key="1">
    <citation type="journal article" date="2010" name="Int. J. Syst. Evol. Microbiol.">
        <title>Thiohalobacter thiocyanaticus gen. nov., sp. nov., a moderately halophilic, sulfur-oxidizing gammaproteobacterium from hypersaline lakes, that utilizes thiocyanate.</title>
        <authorList>
            <person name="Sorokin D.Y."/>
            <person name="Kovaleva O.L."/>
            <person name="Tourova T.P."/>
            <person name="Muyzer G."/>
        </authorList>
    </citation>
    <scope>NUCLEOTIDE SEQUENCE [LARGE SCALE GENOMIC DNA]</scope>
    <source>
        <strain evidence="1 2">Hrh1</strain>
    </source>
</reference>
<gene>
    <name evidence="1" type="ORF">D6C00_08740</name>
</gene>
<name>A0A426QJY7_9GAMM</name>
<comment type="caution">
    <text evidence="1">The sequence shown here is derived from an EMBL/GenBank/DDBJ whole genome shotgun (WGS) entry which is preliminary data.</text>
</comment>
<keyword evidence="2" id="KW-1185">Reference proteome</keyword>
<evidence type="ECO:0000313" key="2">
    <source>
        <dbReference type="Proteomes" id="UP000287798"/>
    </source>
</evidence>
<dbReference type="InterPro" id="IPR054220">
    <property type="entry name" value="DUF6940"/>
</dbReference>
<dbReference type="Proteomes" id="UP000287798">
    <property type="component" value="Unassembled WGS sequence"/>
</dbReference>
<dbReference type="EMBL" id="QZMU01000001">
    <property type="protein sequence ID" value="RRQ22026.1"/>
    <property type="molecule type" value="Genomic_DNA"/>
</dbReference>
<dbReference type="AlphaFoldDB" id="A0A426QJY7"/>
<dbReference type="Pfam" id="PF22086">
    <property type="entry name" value="DUF6940"/>
    <property type="match status" value="1"/>
</dbReference>
<organism evidence="1 2">
    <name type="scientific">Thiohalobacter thiocyanaticus</name>
    <dbReference type="NCBI Taxonomy" id="585455"/>
    <lineage>
        <taxon>Bacteria</taxon>
        <taxon>Pseudomonadati</taxon>
        <taxon>Pseudomonadota</taxon>
        <taxon>Gammaproteobacteria</taxon>
        <taxon>Thiohalobacterales</taxon>
        <taxon>Thiohalobacteraceae</taxon>
        <taxon>Thiohalobacter</taxon>
    </lineage>
</organism>
<dbReference type="OrthoDB" id="980262at2"/>
<sequence length="200" mass="22200">MTDSRFHTTAEDNGRVRKTRLRAGSGALSWQQVISLWQADATFRAQFNQSLAEAPFAACFWETPAVTHAGLERPFEFVCVEAPSLVGTNADPRAFAAQFDRHCGEDAIAEFSNLGGDARLVAPCPVPPNACYAHLLSFVREAPAGQRDAFWRRIGEAVSQRLSDSPLWLSTSGLGVYWLHARLDSRPKYYTYAAYRAVEE</sequence>
<proteinExistence type="predicted"/>
<protein>
    <submittedName>
        <fullName evidence="1">Uncharacterized protein</fullName>
    </submittedName>
</protein>
<accession>A0A426QJY7</accession>